<dbReference type="Gene3D" id="3.10.450.50">
    <property type="match status" value="1"/>
</dbReference>
<protein>
    <recommendedName>
        <fullName evidence="1">SnoaL-like domain-containing protein</fullName>
    </recommendedName>
</protein>
<dbReference type="EMBL" id="SWAV01000007">
    <property type="protein sequence ID" value="TKA89689.1"/>
    <property type="molecule type" value="Genomic_DNA"/>
</dbReference>
<dbReference type="SUPFAM" id="SSF54427">
    <property type="entry name" value="NTF2-like"/>
    <property type="match status" value="1"/>
</dbReference>
<dbReference type="InterPro" id="IPR037401">
    <property type="entry name" value="SnoaL-like"/>
</dbReference>
<name>A0A4U0YGZ4_9GAMM</name>
<evidence type="ECO:0000313" key="3">
    <source>
        <dbReference type="Proteomes" id="UP000305198"/>
    </source>
</evidence>
<proteinExistence type="predicted"/>
<sequence length="126" mass="14130">MSTTIESNKALVYQYSQAVIDGDMQAIEALQHPDVKWWVLGRGELSREQFNAAVRDGLLSAEKRSVIVTGMTAEGDRVAYEAEGEMVFADRVYCNTYHNLLVIRDGLIVEGREYMDILASTAARLR</sequence>
<evidence type="ECO:0000313" key="2">
    <source>
        <dbReference type="EMBL" id="TKA89689.1"/>
    </source>
</evidence>
<dbReference type="RefSeq" id="WP_136870061.1">
    <property type="nucleotide sequence ID" value="NZ_SWAV01000007.1"/>
</dbReference>
<accession>A0A4U0YGZ4</accession>
<organism evidence="2 3">
    <name type="scientific">Halopseudomonas bauzanensis</name>
    <dbReference type="NCBI Taxonomy" id="653930"/>
    <lineage>
        <taxon>Bacteria</taxon>
        <taxon>Pseudomonadati</taxon>
        <taxon>Pseudomonadota</taxon>
        <taxon>Gammaproteobacteria</taxon>
        <taxon>Pseudomonadales</taxon>
        <taxon>Pseudomonadaceae</taxon>
        <taxon>Halopseudomonas</taxon>
    </lineage>
</organism>
<dbReference type="InterPro" id="IPR032710">
    <property type="entry name" value="NTF2-like_dom_sf"/>
</dbReference>
<gene>
    <name evidence="2" type="ORF">FA869_15920</name>
</gene>
<dbReference type="Proteomes" id="UP000305198">
    <property type="component" value="Unassembled WGS sequence"/>
</dbReference>
<dbReference type="AlphaFoldDB" id="A0A4U0YGZ4"/>
<dbReference type="Pfam" id="PF12680">
    <property type="entry name" value="SnoaL_2"/>
    <property type="match status" value="1"/>
</dbReference>
<reference evidence="2 3" key="1">
    <citation type="submission" date="2019-04" db="EMBL/GenBank/DDBJ databases">
        <title>Crypto-aerobic microbial life in anoxic (sulfidic) marine sediments.</title>
        <authorList>
            <person name="Bhattacharya S."/>
            <person name="Roy C."/>
            <person name="Mondal N."/>
            <person name="Sarkar J."/>
            <person name="Mandal S."/>
            <person name="Rameez M.J."/>
            <person name="Ghosh W."/>
        </authorList>
    </citation>
    <scope>NUCLEOTIDE SEQUENCE [LARGE SCALE GENOMIC DNA]</scope>
    <source>
        <strain evidence="2 3">SBBB</strain>
    </source>
</reference>
<comment type="caution">
    <text evidence="2">The sequence shown here is derived from an EMBL/GenBank/DDBJ whole genome shotgun (WGS) entry which is preliminary data.</text>
</comment>
<evidence type="ECO:0000259" key="1">
    <source>
        <dbReference type="Pfam" id="PF12680"/>
    </source>
</evidence>
<feature type="domain" description="SnoaL-like" evidence="1">
    <location>
        <begin position="14"/>
        <end position="110"/>
    </location>
</feature>